<proteinExistence type="predicted"/>
<keyword evidence="3" id="KW-1133">Transmembrane helix</keyword>
<evidence type="ECO:0000313" key="4">
    <source>
        <dbReference type="EMBL" id="MFC4747373.1"/>
    </source>
</evidence>
<dbReference type="RefSeq" id="WP_213257434.1">
    <property type="nucleotide sequence ID" value="NZ_JAGYWA010000003.1"/>
</dbReference>
<feature type="transmembrane region" description="Helical" evidence="3">
    <location>
        <begin position="292"/>
        <end position="312"/>
    </location>
</feature>
<dbReference type="EMBL" id="JBHSGV010000003">
    <property type="protein sequence ID" value="MFC4747373.1"/>
    <property type="molecule type" value="Genomic_DNA"/>
</dbReference>
<dbReference type="Proteomes" id="UP001595935">
    <property type="component" value="Unassembled WGS sequence"/>
</dbReference>
<feature type="transmembrane region" description="Helical" evidence="3">
    <location>
        <begin position="324"/>
        <end position="343"/>
    </location>
</feature>
<feature type="region of interest" description="Disordered" evidence="2">
    <location>
        <begin position="35"/>
        <end position="57"/>
    </location>
</feature>
<evidence type="ECO:0008006" key="6">
    <source>
        <dbReference type="Google" id="ProtNLM"/>
    </source>
</evidence>
<feature type="coiled-coil region" evidence="1">
    <location>
        <begin position="116"/>
        <end position="170"/>
    </location>
</feature>
<evidence type="ECO:0000256" key="3">
    <source>
        <dbReference type="SAM" id="Phobius"/>
    </source>
</evidence>
<keyword evidence="5" id="KW-1185">Reference proteome</keyword>
<accession>A0ABV9PFM6</accession>
<name>A0ABV9PFM6_9FLAO</name>
<feature type="coiled-coil region" evidence="1">
    <location>
        <begin position="194"/>
        <end position="221"/>
    </location>
</feature>
<comment type="caution">
    <text evidence="4">The sequence shown here is derived from an EMBL/GenBank/DDBJ whole genome shotgun (WGS) entry which is preliminary data.</text>
</comment>
<evidence type="ECO:0000256" key="2">
    <source>
        <dbReference type="SAM" id="MobiDB-lite"/>
    </source>
</evidence>
<evidence type="ECO:0000313" key="5">
    <source>
        <dbReference type="Proteomes" id="UP001595935"/>
    </source>
</evidence>
<keyword evidence="3" id="KW-0812">Transmembrane</keyword>
<gene>
    <name evidence="4" type="ORF">ACFO5S_07940</name>
</gene>
<reference evidence="5" key="1">
    <citation type="journal article" date="2019" name="Int. J. Syst. Evol. Microbiol.">
        <title>The Global Catalogue of Microorganisms (GCM) 10K type strain sequencing project: providing services to taxonomists for standard genome sequencing and annotation.</title>
        <authorList>
            <consortium name="The Broad Institute Genomics Platform"/>
            <consortium name="The Broad Institute Genome Sequencing Center for Infectious Disease"/>
            <person name="Wu L."/>
            <person name="Ma J."/>
        </authorList>
    </citation>
    <scope>NUCLEOTIDE SEQUENCE [LARGE SCALE GENOMIC DNA]</scope>
    <source>
        <strain evidence="5">WYCCWR 13023</strain>
    </source>
</reference>
<evidence type="ECO:0000256" key="1">
    <source>
        <dbReference type="SAM" id="Coils"/>
    </source>
</evidence>
<protein>
    <recommendedName>
        <fullName evidence="6">Chromosome partition protein Smc</fullName>
    </recommendedName>
</protein>
<sequence>MDKTSIANDLNYLNEERVKLWGRLTQLEKEIEQKTSDFEKDAKQSSRKASEFRNKSNEAKDLAIQNAEISAEKVKEAKLCLTNIKSLETKSETSFKKIDRFTVDLDIRSKKIEDTIATLEENFENNEILVEKLETLEGHFESGEEIFGKIETLQKSIQSRKRDIDNLHRELFGYLEKETNEEGVEVETRVEGLKDQIQSTYESLEEDLSSLEKDVLNIRRETLDNYKTFIEEKEADYLEKENKWNTDYDSVLDKINKLLPNALTTGLSYAYSEKRKSEIKDSRKFAGNFKQAALGLVIVSIIPFILSVFFIFEGKTLIDVIEYSPRFVLAIIPLYIPVLWIAYSSNKKLNLSKRLIEEYTHKEVLSKTFEGLSHQINSIENEDISNDLRVKLLYNILSVSSENPGKLISDYNKSDHPLMDALEKSANLSDAVEKLEKIPGLSKIAKILDSKSKKILKEQANKIDDTLGEIVEETLE</sequence>
<organism evidence="4 5">
    <name type="scientific">Flavobacterium branchiicola</name>
    <dbReference type="NCBI Taxonomy" id="1114875"/>
    <lineage>
        <taxon>Bacteria</taxon>
        <taxon>Pseudomonadati</taxon>
        <taxon>Bacteroidota</taxon>
        <taxon>Flavobacteriia</taxon>
        <taxon>Flavobacteriales</taxon>
        <taxon>Flavobacteriaceae</taxon>
        <taxon>Flavobacterium</taxon>
    </lineage>
</organism>
<keyword evidence="3" id="KW-0472">Membrane</keyword>
<keyword evidence="1" id="KW-0175">Coiled coil</keyword>